<evidence type="ECO:0000313" key="2">
    <source>
        <dbReference type="Proteomes" id="UP000886501"/>
    </source>
</evidence>
<dbReference type="Proteomes" id="UP000886501">
    <property type="component" value="Unassembled WGS sequence"/>
</dbReference>
<reference evidence="1" key="1">
    <citation type="submission" date="2019-10" db="EMBL/GenBank/DDBJ databases">
        <authorList>
            <consortium name="DOE Joint Genome Institute"/>
            <person name="Kuo A."/>
            <person name="Miyauchi S."/>
            <person name="Kiss E."/>
            <person name="Drula E."/>
            <person name="Kohler A."/>
            <person name="Sanchez-Garcia M."/>
            <person name="Andreopoulos B."/>
            <person name="Barry K.W."/>
            <person name="Bonito G."/>
            <person name="Buee M."/>
            <person name="Carver A."/>
            <person name="Chen C."/>
            <person name="Cichocki N."/>
            <person name="Clum A."/>
            <person name="Culley D."/>
            <person name="Crous P.W."/>
            <person name="Fauchery L."/>
            <person name="Girlanda M."/>
            <person name="Hayes R."/>
            <person name="Keri Z."/>
            <person name="Labutti K."/>
            <person name="Lipzen A."/>
            <person name="Lombard V."/>
            <person name="Magnuson J."/>
            <person name="Maillard F."/>
            <person name="Morin E."/>
            <person name="Murat C."/>
            <person name="Nolan M."/>
            <person name="Ohm R."/>
            <person name="Pangilinan J."/>
            <person name="Pereira M."/>
            <person name="Perotto S."/>
            <person name="Peter M."/>
            <person name="Riley R."/>
            <person name="Sitrit Y."/>
            <person name="Stielow B."/>
            <person name="Szollosi G."/>
            <person name="Zifcakova L."/>
            <person name="Stursova M."/>
            <person name="Spatafora J.W."/>
            <person name="Tedersoo L."/>
            <person name="Vaario L.-M."/>
            <person name="Yamada A."/>
            <person name="Yan M."/>
            <person name="Wang P."/>
            <person name="Xu J."/>
            <person name="Bruns T."/>
            <person name="Baldrian P."/>
            <person name="Vilgalys R."/>
            <person name="Henrissat B."/>
            <person name="Grigoriev I.V."/>
            <person name="Hibbett D."/>
            <person name="Nagy L.G."/>
            <person name="Martin F.M."/>
        </authorList>
    </citation>
    <scope>NUCLEOTIDE SEQUENCE</scope>
    <source>
        <strain evidence="1">P2</strain>
    </source>
</reference>
<organism evidence="1 2">
    <name type="scientific">Thelephora ganbajun</name>
    <name type="common">Ganba fungus</name>
    <dbReference type="NCBI Taxonomy" id="370292"/>
    <lineage>
        <taxon>Eukaryota</taxon>
        <taxon>Fungi</taxon>
        <taxon>Dikarya</taxon>
        <taxon>Basidiomycota</taxon>
        <taxon>Agaricomycotina</taxon>
        <taxon>Agaricomycetes</taxon>
        <taxon>Thelephorales</taxon>
        <taxon>Thelephoraceae</taxon>
        <taxon>Thelephora</taxon>
    </lineage>
</organism>
<gene>
    <name evidence="1" type="ORF">BDM02DRAFT_3107941</name>
</gene>
<evidence type="ECO:0000313" key="1">
    <source>
        <dbReference type="EMBL" id="KAF9653339.1"/>
    </source>
</evidence>
<accession>A0ACB6ZUX0</accession>
<protein>
    <submittedName>
        <fullName evidence="1">P-loop containing nucleoside triphosphate hydrolase protein</fullName>
    </submittedName>
</protein>
<name>A0ACB6ZUX0_THEGA</name>
<sequence>MDDHTIHLLFSANRWELSSRIKSLLDSGTTIICDRYAFSGIAFSASKALLQKPSPSTSSRLTYEWCRAPDVSLPAPDLTLFLDISPEQAAKQREGYGEERYEKLEMQACVREVFGRIGKEMGTGKWVTIDAGRTREEVEKDIWRMVSPLVEGVNEPVSLLWSDLF</sequence>
<comment type="caution">
    <text evidence="1">The sequence shown here is derived from an EMBL/GenBank/DDBJ whole genome shotgun (WGS) entry which is preliminary data.</text>
</comment>
<proteinExistence type="predicted"/>
<dbReference type="EMBL" id="MU117964">
    <property type="protein sequence ID" value="KAF9653339.1"/>
    <property type="molecule type" value="Genomic_DNA"/>
</dbReference>
<keyword evidence="2" id="KW-1185">Reference proteome</keyword>
<reference evidence="1" key="2">
    <citation type="journal article" date="2020" name="Nat. Commun.">
        <title>Large-scale genome sequencing of mycorrhizal fungi provides insights into the early evolution of symbiotic traits.</title>
        <authorList>
            <person name="Miyauchi S."/>
            <person name="Kiss E."/>
            <person name="Kuo A."/>
            <person name="Drula E."/>
            <person name="Kohler A."/>
            <person name="Sanchez-Garcia M."/>
            <person name="Morin E."/>
            <person name="Andreopoulos B."/>
            <person name="Barry K.W."/>
            <person name="Bonito G."/>
            <person name="Buee M."/>
            <person name="Carver A."/>
            <person name="Chen C."/>
            <person name="Cichocki N."/>
            <person name="Clum A."/>
            <person name="Culley D."/>
            <person name="Crous P.W."/>
            <person name="Fauchery L."/>
            <person name="Girlanda M."/>
            <person name="Hayes R.D."/>
            <person name="Keri Z."/>
            <person name="LaButti K."/>
            <person name="Lipzen A."/>
            <person name="Lombard V."/>
            <person name="Magnuson J."/>
            <person name="Maillard F."/>
            <person name="Murat C."/>
            <person name="Nolan M."/>
            <person name="Ohm R.A."/>
            <person name="Pangilinan J."/>
            <person name="Pereira M.F."/>
            <person name="Perotto S."/>
            <person name="Peter M."/>
            <person name="Pfister S."/>
            <person name="Riley R."/>
            <person name="Sitrit Y."/>
            <person name="Stielow J.B."/>
            <person name="Szollosi G."/>
            <person name="Zifcakova L."/>
            <person name="Stursova M."/>
            <person name="Spatafora J.W."/>
            <person name="Tedersoo L."/>
            <person name="Vaario L.M."/>
            <person name="Yamada A."/>
            <person name="Yan M."/>
            <person name="Wang P."/>
            <person name="Xu J."/>
            <person name="Bruns T."/>
            <person name="Baldrian P."/>
            <person name="Vilgalys R."/>
            <person name="Dunand C."/>
            <person name="Henrissat B."/>
            <person name="Grigoriev I.V."/>
            <person name="Hibbett D."/>
            <person name="Nagy L.G."/>
            <person name="Martin F.M."/>
        </authorList>
    </citation>
    <scope>NUCLEOTIDE SEQUENCE</scope>
    <source>
        <strain evidence="1">P2</strain>
    </source>
</reference>
<keyword evidence="1" id="KW-0378">Hydrolase</keyword>